<dbReference type="RefSeq" id="WP_150697526.1">
    <property type="nucleotide sequence ID" value="NZ_CABPRZ010000010.1"/>
</dbReference>
<dbReference type="CDD" id="cd06342">
    <property type="entry name" value="PBP1_ABC_LIVBP-like"/>
    <property type="match status" value="1"/>
</dbReference>
<dbReference type="InterPro" id="IPR000709">
    <property type="entry name" value="Leu_Ile_Val-bd"/>
</dbReference>
<evidence type="ECO:0000256" key="4">
    <source>
        <dbReference type="ARBA" id="ARBA00022970"/>
    </source>
</evidence>
<name>A0A5E4VPP7_9BURK</name>
<dbReference type="SUPFAM" id="SSF53822">
    <property type="entry name" value="Periplasmic binding protein-like I"/>
    <property type="match status" value="1"/>
</dbReference>
<dbReference type="Gene3D" id="3.40.50.2300">
    <property type="match status" value="2"/>
</dbReference>
<accession>A0A5E4VPP7</accession>
<dbReference type="InterPro" id="IPR028082">
    <property type="entry name" value="Peripla_BP_I"/>
</dbReference>
<keyword evidence="7" id="KW-1185">Reference proteome</keyword>
<reference evidence="6 7" key="1">
    <citation type="submission" date="2019-08" db="EMBL/GenBank/DDBJ databases">
        <authorList>
            <person name="Peeters C."/>
        </authorList>
    </citation>
    <scope>NUCLEOTIDE SEQUENCE [LARGE SCALE GENOMIC DNA]</scope>
    <source>
        <strain evidence="6 7">LMG 30175</strain>
    </source>
</reference>
<dbReference type="OrthoDB" id="5288800at2"/>
<feature type="domain" description="Leucine-binding protein" evidence="5">
    <location>
        <begin position="28"/>
        <end position="350"/>
    </location>
</feature>
<dbReference type="EMBL" id="CABPRZ010000010">
    <property type="protein sequence ID" value="VVE13244.1"/>
    <property type="molecule type" value="Genomic_DNA"/>
</dbReference>
<keyword evidence="4" id="KW-0029">Amino-acid transport</keyword>
<dbReference type="PRINTS" id="PR00337">
    <property type="entry name" value="LEUILEVALBP"/>
</dbReference>
<organism evidence="6 7">
    <name type="scientific">Pandoraea terrae</name>
    <dbReference type="NCBI Taxonomy" id="1537710"/>
    <lineage>
        <taxon>Bacteria</taxon>
        <taxon>Pseudomonadati</taxon>
        <taxon>Pseudomonadota</taxon>
        <taxon>Betaproteobacteria</taxon>
        <taxon>Burkholderiales</taxon>
        <taxon>Burkholderiaceae</taxon>
        <taxon>Pandoraea</taxon>
    </lineage>
</organism>
<dbReference type="PANTHER" id="PTHR47151:SF3">
    <property type="entry name" value="LEUCINE-SPECIFIC-BINDING PROTEIN"/>
    <property type="match status" value="1"/>
</dbReference>
<evidence type="ECO:0000313" key="7">
    <source>
        <dbReference type="Proteomes" id="UP000414233"/>
    </source>
</evidence>
<keyword evidence="2" id="KW-0813">Transport</keyword>
<protein>
    <submittedName>
        <fullName evidence="6">Leucine ABC transporter subunit substrate-binding protein LivK</fullName>
    </submittedName>
</protein>
<dbReference type="PANTHER" id="PTHR47151">
    <property type="entry name" value="LEU/ILE/VAL-BINDING ABC TRANSPORTER SUBUNIT"/>
    <property type="match status" value="1"/>
</dbReference>
<dbReference type="Proteomes" id="UP000414233">
    <property type="component" value="Unassembled WGS sequence"/>
</dbReference>
<sequence length="373" mass="39465">MRRFHSLVSLAAAIGIVLTLPLQAHAETLRIAIAGPMSGALAQYGDMVKAGVHTAAERINANGGAGGRPLEIVEMDDACEPKQAVAVANRIVSQGIRYVIGHVCSGAALSAVDIYENEGVIMVTPAATAPQITRAKPRKMIFRTIGRDDQQGPAAAKYIVERVKAKRVAVLHDKQSYGQGIATSVKRALDAAKVPVAMFEGVHAGDTDYSAVITKLKARGIDFVYFGGYHPEMGLLLKQAREQGFSAKFMGPEGVGNKDLTAIAGASSEGMLLTLPADFAADPANADVVQAFRAKGRDLNGPFQMPAFAAVQVIAEAVAASKSTDTAMVAKTLRARAFDTPIGKLEYDARGDLKAFEFVVFEWHKDASKTIAG</sequence>
<dbReference type="InterPro" id="IPR028081">
    <property type="entry name" value="Leu-bd"/>
</dbReference>
<dbReference type="Pfam" id="PF13458">
    <property type="entry name" value="Peripla_BP_6"/>
    <property type="match status" value="1"/>
</dbReference>
<evidence type="ECO:0000256" key="1">
    <source>
        <dbReference type="ARBA" id="ARBA00010062"/>
    </source>
</evidence>
<comment type="similarity">
    <text evidence="1">Belongs to the leucine-binding protein family.</text>
</comment>
<keyword evidence="3" id="KW-0732">Signal</keyword>
<dbReference type="NCBIfam" id="NF011933">
    <property type="entry name" value="PRK15404.1"/>
    <property type="match status" value="1"/>
</dbReference>
<evidence type="ECO:0000259" key="5">
    <source>
        <dbReference type="Pfam" id="PF13458"/>
    </source>
</evidence>
<dbReference type="AlphaFoldDB" id="A0A5E4VPP7"/>
<proteinExistence type="inferred from homology"/>
<evidence type="ECO:0000256" key="3">
    <source>
        <dbReference type="ARBA" id="ARBA00022729"/>
    </source>
</evidence>
<evidence type="ECO:0000256" key="2">
    <source>
        <dbReference type="ARBA" id="ARBA00022448"/>
    </source>
</evidence>
<evidence type="ECO:0000313" key="6">
    <source>
        <dbReference type="EMBL" id="VVE13244.1"/>
    </source>
</evidence>
<gene>
    <name evidence="6" type="ORF">PTE30175_02666</name>
</gene>
<dbReference type="GO" id="GO:0006865">
    <property type="term" value="P:amino acid transport"/>
    <property type="evidence" value="ECO:0007669"/>
    <property type="project" value="UniProtKB-KW"/>
</dbReference>